<organism evidence="1 2">
    <name type="scientific">Syntrophus aciditrophicus (strain SB)</name>
    <dbReference type="NCBI Taxonomy" id="56780"/>
    <lineage>
        <taxon>Bacteria</taxon>
        <taxon>Pseudomonadati</taxon>
        <taxon>Thermodesulfobacteriota</taxon>
        <taxon>Syntrophia</taxon>
        <taxon>Syntrophales</taxon>
        <taxon>Syntrophaceae</taxon>
        <taxon>Syntrophus</taxon>
    </lineage>
</organism>
<dbReference type="InterPro" id="IPR014858">
    <property type="entry name" value="BrxB"/>
</dbReference>
<dbReference type="Proteomes" id="UP000001933">
    <property type="component" value="Chromosome"/>
</dbReference>
<name>Q2LRS9_SYNAS</name>
<evidence type="ECO:0000313" key="1">
    <source>
        <dbReference type="EMBL" id="ABC76786.1"/>
    </source>
</evidence>
<dbReference type="EMBL" id="CP000252">
    <property type="protein sequence ID" value="ABC76786.1"/>
    <property type="molecule type" value="Genomic_DNA"/>
</dbReference>
<dbReference type="KEGG" id="sat:SYN_02747"/>
<dbReference type="AlphaFoldDB" id="Q2LRS9"/>
<protein>
    <submittedName>
        <fullName evidence="1">Hypothetical cytosolic protein</fullName>
    </submittedName>
</protein>
<proteinExistence type="predicted"/>
<gene>
    <name evidence="1" type="ORF">SYN_02747</name>
</gene>
<keyword evidence="2" id="KW-1185">Reference proteome</keyword>
<dbReference type="RefSeq" id="WP_011416819.1">
    <property type="nucleotide sequence ID" value="NC_007759.1"/>
</dbReference>
<accession>Q2LRS9</accession>
<reference evidence="1 2" key="1">
    <citation type="journal article" date="2007" name="Proc. Natl. Acad. Sci. U.S.A.">
        <title>The genome of Syntrophus aciditrophicus: life at the thermodynamic limit of microbial growth.</title>
        <authorList>
            <person name="McInerney M.J."/>
            <person name="Rohlin L."/>
            <person name="Mouttaki H."/>
            <person name="Kim U."/>
            <person name="Krupp R.S."/>
            <person name="Rios-Hernandez L."/>
            <person name="Sieber J."/>
            <person name="Struchtemeyer C.G."/>
            <person name="Bhattacharyya A."/>
            <person name="Campbell J.W."/>
            <person name="Gunsalus R.P."/>
        </authorList>
    </citation>
    <scope>NUCLEOTIDE SEQUENCE [LARGE SCALE GENOMIC DNA]</scope>
    <source>
        <strain evidence="1 2">SB</strain>
    </source>
</reference>
<dbReference type="eggNOG" id="ENOG502ZBF5">
    <property type="taxonomic scope" value="Bacteria"/>
</dbReference>
<dbReference type="Pfam" id="PF08747">
    <property type="entry name" value="BrxB"/>
    <property type="match status" value="1"/>
</dbReference>
<dbReference type="HOGENOM" id="CLU_126553_0_0_7"/>
<dbReference type="InParanoid" id="Q2LRS9"/>
<sequence>MGRIEELATRYRGHIGAPWQRNLAGDQKAIFVVYPKTDERKLRARLELFEMATTSTGHGWRLLDIGDTFAGWMANTDYREAYFEDPEALAMKLRSDFVQDAAGRIREILTAEGTDEDTVVAVQGVGCLFGFTRVSLVLKEVVKDIRGRLLVFFPGEYEENKYRLLDARDGWNYLAVPITLHNGVND</sequence>
<dbReference type="OrthoDB" id="5430574at2"/>
<evidence type="ECO:0000313" key="2">
    <source>
        <dbReference type="Proteomes" id="UP000001933"/>
    </source>
</evidence>
<dbReference type="STRING" id="56780.SYN_02747"/>